<keyword evidence="2" id="KW-0227">DNA damage</keyword>
<gene>
    <name evidence="7" type="ORF">J2S55_009753</name>
</gene>
<evidence type="ECO:0000256" key="5">
    <source>
        <dbReference type="ARBA" id="ARBA00023172"/>
    </source>
</evidence>
<proteinExistence type="inferred from homology"/>
<dbReference type="EMBL" id="JAUSRB010000004">
    <property type="protein sequence ID" value="MDP9870415.1"/>
    <property type="molecule type" value="Genomic_DNA"/>
</dbReference>
<dbReference type="Gene3D" id="3.30.420.10">
    <property type="entry name" value="Ribonuclease H-like superfamily/Ribonuclease H"/>
    <property type="match status" value="1"/>
</dbReference>
<comment type="caution">
    <text evidence="7">The sequence shown here is derived from an EMBL/GenBank/DDBJ whole genome shotgun (WGS) entry which is preliminary data.</text>
</comment>
<dbReference type="PRINTS" id="PR00696">
    <property type="entry name" value="RSOLVASERUVC"/>
</dbReference>
<evidence type="ECO:0000313" key="7">
    <source>
        <dbReference type="EMBL" id="MDP9870415.1"/>
    </source>
</evidence>
<sequence length="189" mass="20613">MVKLYVGIDQSRGGFGLSKLYVDGARSCDSTIVRKFDAKQLKVTPGVDVLKAIEYWLTISLRDDRLGIAHVAMEGYSYGSSNGREKAGELGYAVKGLLHDLIPGRARYPTIVTPNQVKLFTTGSGSADKKKMVKAVNERWGRAFTNDNAADAYALARIAEAIDTGNTNYPYEKSVLQELKLHTEAPPAA</sequence>
<evidence type="ECO:0000256" key="3">
    <source>
        <dbReference type="ARBA" id="ARBA00022842"/>
    </source>
</evidence>
<comment type="similarity">
    <text evidence="1">Belongs to the RuvC family.</text>
</comment>
<keyword evidence="4" id="KW-0238">DNA-binding</keyword>
<dbReference type="Proteomes" id="UP001230426">
    <property type="component" value="Unassembled WGS sequence"/>
</dbReference>
<reference evidence="7 8" key="1">
    <citation type="submission" date="2023-07" db="EMBL/GenBank/DDBJ databases">
        <title>Sequencing the genomes of 1000 actinobacteria strains.</title>
        <authorList>
            <person name="Klenk H.-P."/>
        </authorList>
    </citation>
    <scope>NUCLEOTIDE SEQUENCE [LARGE SCALE GENOMIC DNA]</scope>
    <source>
        <strain evidence="7 8">DSM 44109</strain>
    </source>
</reference>
<dbReference type="SUPFAM" id="SSF53098">
    <property type="entry name" value="Ribonuclease H-like"/>
    <property type="match status" value="1"/>
</dbReference>
<dbReference type="InterPro" id="IPR036397">
    <property type="entry name" value="RNaseH_sf"/>
</dbReference>
<accession>A0ABT9RPX5</accession>
<evidence type="ECO:0008006" key="9">
    <source>
        <dbReference type="Google" id="ProtNLM"/>
    </source>
</evidence>
<dbReference type="RefSeq" id="WP_306876325.1">
    <property type="nucleotide sequence ID" value="NZ_JAUSRB010000004.1"/>
</dbReference>
<dbReference type="InterPro" id="IPR012337">
    <property type="entry name" value="RNaseH-like_sf"/>
</dbReference>
<name>A0ABT9RPX5_9ACTN</name>
<organism evidence="7 8">
    <name type="scientific">Streptosporangium brasiliense</name>
    <dbReference type="NCBI Taxonomy" id="47480"/>
    <lineage>
        <taxon>Bacteria</taxon>
        <taxon>Bacillati</taxon>
        <taxon>Actinomycetota</taxon>
        <taxon>Actinomycetes</taxon>
        <taxon>Streptosporangiales</taxon>
        <taxon>Streptosporangiaceae</taxon>
        <taxon>Streptosporangium</taxon>
    </lineage>
</organism>
<keyword evidence="3" id="KW-0460">Magnesium</keyword>
<evidence type="ECO:0000313" key="8">
    <source>
        <dbReference type="Proteomes" id="UP001230426"/>
    </source>
</evidence>
<dbReference type="InterPro" id="IPR002176">
    <property type="entry name" value="X-over_junc_endoDNase_RuvC"/>
</dbReference>
<evidence type="ECO:0000256" key="2">
    <source>
        <dbReference type="ARBA" id="ARBA00022763"/>
    </source>
</evidence>
<protein>
    <recommendedName>
        <fullName evidence="9">Holliday junction nuclease RuvC</fullName>
    </recommendedName>
</protein>
<evidence type="ECO:0000256" key="6">
    <source>
        <dbReference type="ARBA" id="ARBA00023204"/>
    </source>
</evidence>
<evidence type="ECO:0000256" key="4">
    <source>
        <dbReference type="ARBA" id="ARBA00023125"/>
    </source>
</evidence>
<keyword evidence="5" id="KW-0233">DNA recombination</keyword>
<keyword evidence="6" id="KW-0234">DNA repair</keyword>
<evidence type="ECO:0000256" key="1">
    <source>
        <dbReference type="ARBA" id="ARBA00009518"/>
    </source>
</evidence>
<keyword evidence="8" id="KW-1185">Reference proteome</keyword>